<dbReference type="EMBL" id="CAJEWN010000468">
    <property type="protein sequence ID" value="CAD2183432.1"/>
    <property type="molecule type" value="Genomic_DNA"/>
</dbReference>
<protein>
    <submittedName>
        <fullName evidence="1">Uncharacterized protein</fullName>
    </submittedName>
</protein>
<comment type="caution">
    <text evidence="1">The sequence shown here is derived from an EMBL/GenBank/DDBJ whole genome shotgun (WGS) entry which is preliminary data.</text>
</comment>
<organism evidence="1 2">
    <name type="scientific">Meloidogyne enterolobii</name>
    <name type="common">Root-knot nematode worm</name>
    <name type="synonym">Meloidogyne mayaguensis</name>
    <dbReference type="NCBI Taxonomy" id="390850"/>
    <lineage>
        <taxon>Eukaryota</taxon>
        <taxon>Metazoa</taxon>
        <taxon>Ecdysozoa</taxon>
        <taxon>Nematoda</taxon>
        <taxon>Chromadorea</taxon>
        <taxon>Rhabditida</taxon>
        <taxon>Tylenchina</taxon>
        <taxon>Tylenchomorpha</taxon>
        <taxon>Tylenchoidea</taxon>
        <taxon>Meloidogynidae</taxon>
        <taxon>Meloidogyninae</taxon>
        <taxon>Meloidogyne</taxon>
    </lineage>
</organism>
<evidence type="ECO:0000313" key="2">
    <source>
        <dbReference type="Proteomes" id="UP000580250"/>
    </source>
</evidence>
<gene>
    <name evidence="1" type="ORF">MENT_LOCUS35726</name>
</gene>
<dbReference type="Proteomes" id="UP000580250">
    <property type="component" value="Unassembled WGS sequence"/>
</dbReference>
<reference evidence="1 2" key="1">
    <citation type="submission" date="2020-08" db="EMBL/GenBank/DDBJ databases">
        <authorList>
            <person name="Koutsovoulos G."/>
            <person name="Danchin GJ E."/>
        </authorList>
    </citation>
    <scope>NUCLEOTIDE SEQUENCE [LARGE SCALE GENOMIC DNA]</scope>
</reference>
<accession>A0A6V7W8P7</accession>
<evidence type="ECO:0000313" key="1">
    <source>
        <dbReference type="EMBL" id="CAD2183432.1"/>
    </source>
</evidence>
<name>A0A6V7W8P7_MELEN</name>
<sequence>MERTYRRKFLLWSHVRPCMLVRNIKTARYPSRDRKSYPTKILKT</sequence>
<proteinExistence type="predicted"/>
<dbReference type="AlphaFoldDB" id="A0A6V7W8P7"/>